<dbReference type="EMBL" id="CP000379">
    <property type="protein sequence ID" value="ABF78519.1"/>
    <property type="molecule type" value="Genomic_DNA"/>
</dbReference>
<evidence type="ECO:0000256" key="1">
    <source>
        <dbReference type="ARBA" id="ARBA00022801"/>
    </source>
</evidence>
<dbReference type="Gene3D" id="3.40.50.850">
    <property type="entry name" value="Isochorismatase-like"/>
    <property type="match status" value="1"/>
</dbReference>
<evidence type="ECO:0000313" key="3">
    <source>
        <dbReference type="EMBL" id="ABF78519.1"/>
    </source>
</evidence>
<dbReference type="Pfam" id="PF00857">
    <property type="entry name" value="Isochorismatase"/>
    <property type="match status" value="1"/>
</dbReference>
<evidence type="ECO:0000259" key="2">
    <source>
        <dbReference type="Pfam" id="PF00857"/>
    </source>
</evidence>
<dbReference type="InterPro" id="IPR050272">
    <property type="entry name" value="Isochorismatase-like_hydrls"/>
</dbReference>
<feature type="domain" description="Isochorismatase-like" evidence="2">
    <location>
        <begin position="31"/>
        <end position="204"/>
    </location>
</feature>
<organism evidence="3">
    <name type="scientific">Burkholderia orbicola (strain AU 1054)</name>
    <dbReference type="NCBI Taxonomy" id="331271"/>
    <lineage>
        <taxon>Bacteria</taxon>
        <taxon>Pseudomonadati</taxon>
        <taxon>Pseudomonadota</taxon>
        <taxon>Betaproteobacteria</taxon>
        <taxon>Burkholderiales</taxon>
        <taxon>Burkholderiaceae</taxon>
        <taxon>Burkholderia</taxon>
        <taxon>Burkholderia cepacia complex</taxon>
        <taxon>Burkholderia orbicola</taxon>
    </lineage>
</organism>
<dbReference type="AlphaFoldDB" id="A0A0H2XVL9"/>
<dbReference type="PANTHER" id="PTHR43540">
    <property type="entry name" value="PEROXYUREIDOACRYLATE/UREIDOACRYLATE AMIDOHYDROLASE-RELATED"/>
    <property type="match status" value="1"/>
</dbReference>
<dbReference type="InterPro" id="IPR000868">
    <property type="entry name" value="Isochorismatase-like_dom"/>
</dbReference>
<name>A0A0H2XVL9_BURO1</name>
<sequence length="211" mass="22159">MCQPREHAMQHPTIRTLAGASAPTSIAAARTALLVIDFQNEYFSGRLPIPDGPRALGNARRVIAFADRAGIPVFHVQHVGTADSPIFADGSDGFRFHSDLQPAPHHAVVKKTSVSVFPTTDLDARLKAAGIDTLIVTGLMTHACVAGAARDAVPLGYAVIVVDDACATRDLDVADGGTVPHRDLHRATLAALSDTFGDVLTTEQVLALGVV</sequence>
<dbReference type="InterPro" id="IPR036380">
    <property type="entry name" value="Isochorismatase-like_sf"/>
</dbReference>
<accession>A0A0H2XVL9</accession>
<reference evidence="3" key="1">
    <citation type="submission" date="2006-05" db="EMBL/GenBank/DDBJ databases">
        <title>Complete sequence of chromosome 2 of Burkholderia cenocepacia AU 1054.</title>
        <authorList>
            <consortium name="US DOE Joint Genome Institute"/>
            <person name="Copeland A."/>
            <person name="Lucas S."/>
            <person name="Lapidus A."/>
            <person name="Barry K."/>
            <person name="Detter J.C."/>
            <person name="Glavina del Rio T."/>
            <person name="Hammon N."/>
            <person name="Israni S."/>
            <person name="Dalin E."/>
            <person name="Tice H."/>
            <person name="Pitluck S."/>
            <person name="Chain P."/>
            <person name="Malfatti S."/>
            <person name="Shin M."/>
            <person name="Vergez L."/>
            <person name="Schmutz J."/>
            <person name="Larimer F."/>
            <person name="Land M."/>
            <person name="Hauser L."/>
            <person name="Kyrpides N."/>
            <person name="Lykidis A."/>
            <person name="LiPuma J.J."/>
            <person name="Konstantinidis K."/>
            <person name="Tiedje J.M."/>
            <person name="Richardson P."/>
        </authorList>
    </citation>
    <scope>NUCLEOTIDE SEQUENCE [LARGE SCALE GENOMIC DNA]</scope>
    <source>
        <strain evidence="3">AU 1054</strain>
    </source>
</reference>
<dbReference type="HOGENOM" id="CLU_068979_5_1_4"/>
<dbReference type="CDD" id="cd01014">
    <property type="entry name" value="nicotinamidase_related"/>
    <property type="match status" value="1"/>
</dbReference>
<protein>
    <submittedName>
        <fullName evidence="3">Isochorismatase hydrolase</fullName>
    </submittedName>
</protein>
<dbReference type="SUPFAM" id="SSF52499">
    <property type="entry name" value="Isochorismatase-like hydrolases"/>
    <property type="match status" value="1"/>
</dbReference>
<proteinExistence type="predicted"/>
<keyword evidence="1 3" id="KW-0378">Hydrolase</keyword>
<gene>
    <name evidence="3" type="ordered locus">Bcen_3627</name>
</gene>
<dbReference type="GO" id="GO:0016787">
    <property type="term" value="F:hydrolase activity"/>
    <property type="evidence" value="ECO:0007669"/>
    <property type="project" value="UniProtKB-KW"/>
</dbReference>